<organism evidence="2 3">
    <name type="scientific">Haloarcula pellucida</name>
    <dbReference type="NCBI Taxonomy" id="1427151"/>
    <lineage>
        <taxon>Archaea</taxon>
        <taxon>Methanobacteriati</taxon>
        <taxon>Methanobacteriota</taxon>
        <taxon>Stenosarchaea group</taxon>
        <taxon>Halobacteria</taxon>
        <taxon>Halobacteriales</taxon>
        <taxon>Haloarculaceae</taxon>
        <taxon>Haloarcula</taxon>
    </lineage>
</organism>
<evidence type="ECO:0000256" key="1">
    <source>
        <dbReference type="SAM" id="Phobius"/>
    </source>
</evidence>
<feature type="transmembrane region" description="Helical" evidence="1">
    <location>
        <begin position="33"/>
        <end position="59"/>
    </location>
</feature>
<keyword evidence="1" id="KW-0812">Transmembrane</keyword>
<reference evidence="2" key="2">
    <citation type="submission" date="2020-09" db="EMBL/GenBank/DDBJ databases">
        <authorList>
            <person name="Sun Q."/>
            <person name="Ohkuma M."/>
        </authorList>
    </citation>
    <scope>NUCLEOTIDE SEQUENCE</scope>
    <source>
        <strain evidence="2">JCM 17820</strain>
    </source>
</reference>
<dbReference type="Proteomes" id="UP000605784">
    <property type="component" value="Unassembled WGS sequence"/>
</dbReference>
<feature type="transmembrane region" description="Helical" evidence="1">
    <location>
        <begin position="165"/>
        <end position="190"/>
    </location>
</feature>
<name>A0A830GNG5_9EURY</name>
<accession>A0A830GNG5</accession>
<evidence type="ECO:0000313" key="3">
    <source>
        <dbReference type="Proteomes" id="UP000605784"/>
    </source>
</evidence>
<feature type="transmembrane region" description="Helical" evidence="1">
    <location>
        <begin position="80"/>
        <end position="101"/>
    </location>
</feature>
<dbReference type="EMBL" id="BMOU01000005">
    <property type="protein sequence ID" value="GGN99009.1"/>
    <property type="molecule type" value="Genomic_DNA"/>
</dbReference>
<keyword evidence="1" id="KW-1133">Transmembrane helix</keyword>
<keyword evidence="1" id="KW-0472">Membrane</keyword>
<sequence length="216" mass="22321">MTGETDQAAFRRAIAEVPGFVYHNGLRLALVSLAWVVASLPLVTIGPATLAAYAAIRGLRSDRNRIDRANVWAVVRRNGVASALFSGVPVAFGAVAVTYGVTALREGSLAGEVVALVAAYVALYVALALIPAYVELARGSDPVAAFRYGVGWLARHPTPALATGLLTLVVLAVTAVLTVAFVLLFAGVAFSLQVAVVETVDDRTNETSVAAGATAC</sequence>
<dbReference type="RefSeq" id="WP_188999689.1">
    <property type="nucleotide sequence ID" value="NZ_BMOU01000005.1"/>
</dbReference>
<proteinExistence type="predicted"/>
<evidence type="ECO:0008006" key="4">
    <source>
        <dbReference type="Google" id="ProtNLM"/>
    </source>
</evidence>
<protein>
    <recommendedName>
        <fullName evidence="4">DUF624 domain-containing protein</fullName>
    </recommendedName>
</protein>
<dbReference type="AlphaFoldDB" id="A0A830GNG5"/>
<reference evidence="2" key="1">
    <citation type="journal article" date="2014" name="Int. J. Syst. Evol. Microbiol.">
        <title>Complete genome sequence of Corynebacterium casei LMG S-19264T (=DSM 44701T), isolated from a smear-ripened cheese.</title>
        <authorList>
            <consortium name="US DOE Joint Genome Institute (JGI-PGF)"/>
            <person name="Walter F."/>
            <person name="Albersmeier A."/>
            <person name="Kalinowski J."/>
            <person name="Ruckert C."/>
        </authorList>
    </citation>
    <scope>NUCLEOTIDE SEQUENCE</scope>
    <source>
        <strain evidence="2">JCM 17820</strain>
    </source>
</reference>
<comment type="caution">
    <text evidence="2">The sequence shown here is derived from an EMBL/GenBank/DDBJ whole genome shotgun (WGS) entry which is preliminary data.</text>
</comment>
<gene>
    <name evidence="2" type="ORF">GCM10009030_30060</name>
</gene>
<evidence type="ECO:0000313" key="2">
    <source>
        <dbReference type="EMBL" id="GGN99009.1"/>
    </source>
</evidence>
<keyword evidence="3" id="KW-1185">Reference proteome</keyword>
<feature type="transmembrane region" description="Helical" evidence="1">
    <location>
        <begin position="113"/>
        <end position="134"/>
    </location>
</feature>